<evidence type="ECO:0000313" key="7">
    <source>
        <dbReference type="Proteomes" id="UP000245634"/>
    </source>
</evidence>
<dbReference type="Proteomes" id="UP000245634">
    <property type="component" value="Unassembled WGS sequence"/>
</dbReference>
<evidence type="ECO:0000259" key="5">
    <source>
        <dbReference type="PROSITE" id="PS51635"/>
    </source>
</evidence>
<protein>
    <submittedName>
        <fullName evidence="6">NTE family protein</fullName>
    </submittedName>
</protein>
<dbReference type="PANTHER" id="PTHR14226">
    <property type="entry name" value="NEUROPATHY TARGET ESTERASE/SWISS CHEESE D.MELANOGASTER"/>
    <property type="match status" value="1"/>
</dbReference>
<keyword evidence="2 4" id="KW-0442">Lipid degradation</keyword>
<evidence type="ECO:0000256" key="4">
    <source>
        <dbReference type="PROSITE-ProRule" id="PRU01161"/>
    </source>
</evidence>
<evidence type="ECO:0000256" key="3">
    <source>
        <dbReference type="ARBA" id="ARBA00023098"/>
    </source>
</evidence>
<feature type="active site" description="Proton acceptor" evidence="4">
    <location>
        <position position="197"/>
    </location>
</feature>
<gene>
    <name evidence="6" type="ORF">C7459_11955</name>
</gene>
<feature type="active site" description="Nucleophile" evidence="4">
    <location>
        <position position="38"/>
    </location>
</feature>
<dbReference type="GO" id="GO:0016042">
    <property type="term" value="P:lipid catabolic process"/>
    <property type="evidence" value="ECO:0007669"/>
    <property type="project" value="UniProtKB-UniRule"/>
</dbReference>
<keyword evidence="3 4" id="KW-0443">Lipid metabolism</keyword>
<feature type="short sequence motif" description="DGA/G" evidence="4">
    <location>
        <begin position="197"/>
        <end position="199"/>
    </location>
</feature>
<dbReference type="EMBL" id="QGGL01000019">
    <property type="protein sequence ID" value="PWK06632.1"/>
    <property type="molecule type" value="Genomic_DNA"/>
</dbReference>
<accession>A0A316D3W3</accession>
<dbReference type="Gene3D" id="3.40.1090.10">
    <property type="entry name" value="Cytosolic phospholipase A2 catalytic domain"/>
    <property type="match status" value="2"/>
</dbReference>
<dbReference type="PROSITE" id="PS51635">
    <property type="entry name" value="PNPLA"/>
    <property type="match status" value="1"/>
</dbReference>
<organism evidence="6 7">
    <name type="scientific">Tumebacillus permanentifrigoris</name>
    <dbReference type="NCBI Taxonomy" id="378543"/>
    <lineage>
        <taxon>Bacteria</taxon>
        <taxon>Bacillati</taxon>
        <taxon>Bacillota</taxon>
        <taxon>Bacilli</taxon>
        <taxon>Bacillales</taxon>
        <taxon>Alicyclobacillaceae</taxon>
        <taxon>Tumebacillus</taxon>
    </lineage>
</organism>
<dbReference type="PANTHER" id="PTHR14226:SF29">
    <property type="entry name" value="NEUROPATHY TARGET ESTERASE SWS"/>
    <property type="match status" value="1"/>
</dbReference>
<dbReference type="Pfam" id="PF01734">
    <property type="entry name" value="Patatin"/>
    <property type="match status" value="1"/>
</dbReference>
<dbReference type="GO" id="GO:0016787">
    <property type="term" value="F:hydrolase activity"/>
    <property type="evidence" value="ECO:0007669"/>
    <property type="project" value="UniProtKB-UniRule"/>
</dbReference>
<dbReference type="AlphaFoldDB" id="A0A316D3W3"/>
<keyword evidence="1 4" id="KW-0378">Hydrolase</keyword>
<feature type="short sequence motif" description="GXSXG" evidence="4">
    <location>
        <begin position="36"/>
        <end position="40"/>
    </location>
</feature>
<reference evidence="6 7" key="1">
    <citation type="submission" date="2018-05" db="EMBL/GenBank/DDBJ databases">
        <title>Genomic Encyclopedia of Type Strains, Phase IV (KMG-IV): sequencing the most valuable type-strain genomes for metagenomic binning, comparative biology and taxonomic classification.</title>
        <authorList>
            <person name="Goeker M."/>
        </authorList>
    </citation>
    <scope>NUCLEOTIDE SEQUENCE [LARGE SCALE GENOMIC DNA]</scope>
    <source>
        <strain evidence="6 7">DSM 18773</strain>
    </source>
</reference>
<comment type="caution">
    <text evidence="4">Lacks conserved residue(s) required for the propagation of feature annotation.</text>
</comment>
<sequence length="303" mass="33730">MKIGLALSGGTLRGAAHVGVLEVLHEAGIKPDMIAGSSAGSVIAALYAHGLSPQTLRRVATSFPGRQLVDWSTSFWGAVRFLSVLPLYLFGWYRDLTRLMPTGFIRGVHFERYLTRLYGLPPSHKPIPLFVTSVDLYSTEAVVFTDGWHPRSTYELPRTVFHDMGDDIERKAACVRASCSMPGVFTPRTINDRTLIDGAVRTNIPADLLFEAGCDKVIVVDLLNAEMKHGTVNTFFDVFMRSWDILLSEVTALQLHNDKLFAISPVIHDIGWTSFDKIEDCIEAGRHATLEALPRIKEYLQQQ</sequence>
<feature type="domain" description="PNPLA" evidence="5">
    <location>
        <begin position="5"/>
        <end position="210"/>
    </location>
</feature>
<dbReference type="InterPro" id="IPR050301">
    <property type="entry name" value="NTE"/>
</dbReference>
<evidence type="ECO:0000256" key="2">
    <source>
        <dbReference type="ARBA" id="ARBA00022963"/>
    </source>
</evidence>
<proteinExistence type="predicted"/>
<keyword evidence="7" id="KW-1185">Reference proteome</keyword>
<comment type="caution">
    <text evidence="6">The sequence shown here is derived from an EMBL/GenBank/DDBJ whole genome shotgun (WGS) entry which is preliminary data.</text>
</comment>
<dbReference type="InterPro" id="IPR002641">
    <property type="entry name" value="PNPLA_dom"/>
</dbReference>
<evidence type="ECO:0000313" key="6">
    <source>
        <dbReference type="EMBL" id="PWK06632.1"/>
    </source>
</evidence>
<dbReference type="RefSeq" id="WP_170119557.1">
    <property type="nucleotide sequence ID" value="NZ_QGGL01000019.1"/>
</dbReference>
<name>A0A316D3W3_9BACL</name>
<dbReference type="SUPFAM" id="SSF52151">
    <property type="entry name" value="FabD/lysophospholipase-like"/>
    <property type="match status" value="1"/>
</dbReference>
<dbReference type="InterPro" id="IPR016035">
    <property type="entry name" value="Acyl_Trfase/lysoPLipase"/>
</dbReference>
<evidence type="ECO:0000256" key="1">
    <source>
        <dbReference type="ARBA" id="ARBA00022801"/>
    </source>
</evidence>